<organism evidence="1 2">
    <name type="scientific">Triparma columacea</name>
    <dbReference type="NCBI Taxonomy" id="722753"/>
    <lineage>
        <taxon>Eukaryota</taxon>
        <taxon>Sar</taxon>
        <taxon>Stramenopiles</taxon>
        <taxon>Ochrophyta</taxon>
        <taxon>Bolidophyceae</taxon>
        <taxon>Parmales</taxon>
        <taxon>Triparmaceae</taxon>
        <taxon>Triparma</taxon>
    </lineage>
</organism>
<dbReference type="OrthoDB" id="47604at2759"/>
<name>A0A9W7L802_9STRA</name>
<dbReference type="EMBL" id="BRYA01000069">
    <property type="protein sequence ID" value="GMI36887.1"/>
    <property type="molecule type" value="Genomic_DNA"/>
</dbReference>
<comment type="caution">
    <text evidence="1">The sequence shown here is derived from an EMBL/GenBank/DDBJ whole genome shotgun (WGS) entry which is preliminary data.</text>
</comment>
<protein>
    <submittedName>
        <fullName evidence="1">Uncharacterized protein</fullName>
    </submittedName>
</protein>
<reference evidence="2" key="1">
    <citation type="journal article" date="2023" name="Commun. Biol.">
        <title>Genome analysis of Parmales, the sister group of diatoms, reveals the evolutionary specialization of diatoms from phago-mixotrophs to photoautotrophs.</title>
        <authorList>
            <person name="Ban H."/>
            <person name="Sato S."/>
            <person name="Yoshikawa S."/>
            <person name="Yamada K."/>
            <person name="Nakamura Y."/>
            <person name="Ichinomiya M."/>
            <person name="Sato N."/>
            <person name="Blanc-Mathieu R."/>
            <person name="Endo H."/>
            <person name="Kuwata A."/>
            <person name="Ogata H."/>
        </authorList>
    </citation>
    <scope>NUCLEOTIDE SEQUENCE [LARGE SCALE GENOMIC DNA]</scope>
</reference>
<evidence type="ECO:0000313" key="1">
    <source>
        <dbReference type="EMBL" id="GMI36887.1"/>
    </source>
</evidence>
<keyword evidence="2" id="KW-1185">Reference proteome</keyword>
<sequence>MPSLPEQLSPLSESQLRHRLASLGCPSDPDGERSAYSSGGRLAKKTYLLDRLASCYKEGSAGRVVRPIVAGVSLPADRTSAILEALRFADFGRKGGGKSRNVEAQKYTVLGRAASDAPHKVSAANQHLWSLALSLLRDFYPSSSSSSSSFTCTSLAVTKNFVGSPHLDMKDTSYQFAASFGDLNDGDGGELCVESESGSEIYIVSTLNKIVKVDGRFVHWVKSYDPTRERFSLIYFCVDNLTRTERDKEVYDYE</sequence>
<proteinExistence type="predicted"/>
<dbReference type="AlphaFoldDB" id="A0A9W7L802"/>
<gene>
    <name evidence="1" type="ORF">TrCOL_g7011</name>
</gene>
<accession>A0A9W7L802</accession>
<dbReference type="Proteomes" id="UP001165065">
    <property type="component" value="Unassembled WGS sequence"/>
</dbReference>
<evidence type="ECO:0000313" key="2">
    <source>
        <dbReference type="Proteomes" id="UP001165065"/>
    </source>
</evidence>